<organism evidence="1 2">
    <name type="scientific">Sulfuriroseicoccus oceanibius</name>
    <dbReference type="NCBI Taxonomy" id="2707525"/>
    <lineage>
        <taxon>Bacteria</taxon>
        <taxon>Pseudomonadati</taxon>
        <taxon>Verrucomicrobiota</taxon>
        <taxon>Verrucomicrobiia</taxon>
        <taxon>Verrucomicrobiales</taxon>
        <taxon>Verrucomicrobiaceae</taxon>
        <taxon>Sulfuriroseicoccus</taxon>
    </lineage>
</organism>
<name>A0A6B3LC00_9BACT</name>
<dbReference type="RefSeq" id="WP_164363621.1">
    <property type="nucleotide sequence ID" value="NZ_CP066776.1"/>
</dbReference>
<proteinExistence type="predicted"/>
<dbReference type="EMBL" id="CP066776">
    <property type="protein sequence ID" value="QQL44483.1"/>
    <property type="molecule type" value="Genomic_DNA"/>
</dbReference>
<reference evidence="1 2" key="1">
    <citation type="submission" date="2020-12" db="EMBL/GenBank/DDBJ databases">
        <title>Sulforoseuscoccus oceanibium gen. nov., sp. nov., a representative of the phylum Verrucomicrobia with special cytoplasmic membrane, and proposal of Sulforoseuscoccusaceae fam. nov.</title>
        <authorList>
            <person name="Xi F."/>
        </authorList>
    </citation>
    <scope>NUCLEOTIDE SEQUENCE [LARGE SCALE GENOMIC DNA]</scope>
    <source>
        <strain evidence="1 2">T37</strain>
    </source>
</reference>
<evidence type="ECO:0000313" key="1">
    <source>
        <dbReference type="EMBL" id="QQL44483.1"/>
    </source>
</evidence>
<gene>
    <name evidence="1" type="ORF">G3M56_011415</name>
</gene>
<keyword evidence="2" id="KW-1185">Reference proteome</keyword>
<dbReference type="KEGG" id="soa:G3M56_011415"/>
<sequence length="156" mass="16769">MTIPIKSLATAVVTCTWVLSGAAYAAEANEAAPQSDVAIELAMADEDRLYDPFGVIKDGEIEPPKEPEIIKPIRGPKEAVQSTPFQDLVDRHVRIRAINAARGQVYIGMRPYQQGDTVTIKTGGAPLNCKILSVDSGGIVLQDVTSEEKATARHGR</sequence>
<dbReference type="Proteomes" id="UP000475117">
    <property type="component" value="Chromosome"/>
</dbReference>
<accession>A0A6B3LC00</accession>
<protein>
    <submittedName>
        <fullName evidence="1">Uncharacterized protein</fullName>
    </submittedName>
</protein>
<evidence type="ECO:0000313" key="2">
    <source>
        <dbReference type="Proteomes" id="UP000475117"/>
    </source>
</evidence>
<dbReference type="AlphaFoldDB" id="A0A6B3LC00"/>